<accession>A0A109LFT7</accession>
<dbReference type="EMBL" id="LCYA01000081">
    <property type="protein sequence ID" value="KWV87022.1"/>
    <property type="molecule type" value="Genomic_DNA"/>
</dbReference>
<name>A0A109LFT7_PSEFL</name>
<comment type="caution">
    <text evidence="1">The sequence shown here is derived from an EMBL/GenBank/DDBJ whole genome shotgun (WGS) entry which is preliminary data.</text>
</comment>
<protein>
    <submittedName>
        <fullName evidence="1">Uncharacterized protein</fullName>
    </submittedName>
</protein>
<gene>
    <name evidence="1" type="ORF">PFLmoz3_03336</name>
</gene>
<proteinExistence type="predicted"/>
<evidence type="ECO:0000313" key="1">
    <source>
        <dbReference type="EMBL" id="KWV87022.1"/>
    </source>
</evidence>
<organism evidence="1 2">
    <name type="scientific">Pseudomonas fluorescens</name>
    <dbReference type="NCBI Taxonomy" id="294"/>
    <lineage>
        <taxon>Bacteria</taxon>
        <taxon>Pseudomonadati</taxon>
        <taxon>Pseudomonadota</taxon>
        <taxon>Gammaproteobacteria</taxon>
        <taxon>Pseudomonadales</taxon>
        <taxon>Pseudomonadaceae</taxon>
        <taxon>Pseudomonas</taxon>
    </lineage>
</organism>
<evidence type="ECO:0000313" key="2">
    <source>
        <dbReference type="Proteomes" id="UP000061348"/>
    </source>
</evidence>
<dbReference type="AlphaFoldDB" id="A0A109LFT7"/>
<sequence length="98" mass="10203">MGTVDLYAGEPGLLGQAGAGGEALDDVLDVVFGHGLGFGEHLGKTAHIQRNSRGGQRLLTEVGHGLAARMAELYPEVHTFGPGYVGPFTKTGQVLLVF</sequence>
<dbReference type="Proteomes" id="UP000061348">
    <property type="component" value="Unassembled WGS sequence"/>
</dbReference>
<reference evidence="1 2" key="1">
    <citation type="submission" date="2015-05" db="EMBL/GenBank/DDBJ databases">
        <title>A genomic and transcriptomic approach to investigate the blue pigment phenotype in Pseudomonas fluorescens.</title>
        <authorList>
            <person name="Andreani N.A."/>
            <person name="Cardazzo B."/>
        </authorList>
    </citation>
    <scope>NUCLEOTIDE SEQUENCE [LARGE SCALE GENOMIC DNA]</scope>
    <source>
        <strain evidence="1 2">Ps_22</strain>
    </source>
</reference>